<dbReference type="InterPro" id="IPR008427">
    <property type="entry name" value="Extracellular_membr_CFEM_dom"/>
</dbReference>
<dbReference type="PANTHER" id="PTHR37928:SF2">
    <property type="entry name" value="GPI ANCHORED CFEM DOMAIN PROTEIN (AFU_ORTHOLOGUE AFUA_6G10580)"/>
    <property type="match status" value="1"/>
</dbReference>
<proteinExistence type="inferred from homology"/>
<reference evidence="18 19" key="1">
    <citation type="submission" date="2024-06" db="EMBL/GenBank/DDBJ databases">
        <title>Complete genome of Phlyctema vagabunda strain 19-DSS-EL-015.</title>
        <authorList>
            <person name="Fiorenzani C."/>
        </authorList>
    </citation>
    <scope>NUCLEOTIDE SEQUENCE [LARGE SCALE GENOMIC DNA]</scope>
    <source>
        <strain evidence="18 19">19-DSS-EL-015</strain>
    </source>
</reference>
<dbReference type="SMART" id="SM00747">
    <property type="entry name" value="CFEM"/>
    <property type="match status" value="1"/>
</dbReference>
<sequence>MVSFHLLLLQHCKTTDHPALPSFVYGNPYLTGKETRLTCSSIANMKYSFAALTVVAFSGLASAQIPSCATSCIADAVASATTCGADDVACQCAAPNQSAIQAASTTCVISACGATEALNVLSAAQAACAAVSATAGESATSSSAAAPSETTSEAAATTTEETVSTTTSVASTEVVETTSVASSSAAATTAATTSSVVVVSSSEVASPTSNSASATASTSAPVETFTGAASHVGASFGGAVVVGLAALAAL</sequence>
<comment type="subcellular location">
    <subcellularLocation>
        <location evidence="1">Cell membrane</location>
        <topology evidence="1">Lipid-anchor</topology>
        <topology evidence="1">GPI-anchor</topology>
    </subcellularLocation>
    <subcellularLocation>
        <location evidence="2">Secreted</location>
    </subcellularLocation>
</comment>
<keyword evidence="14" id="KW-0449">Lipoprotein</keyword>
<keyword evidence="8 15" id="KW-0479">Metal-binding</keyword>
<evidence type="ECO:0000259" key="17">
    <source>
        <dbReference type="PROSITE" id="PS52012"/>
    </source>
</evidence>
<dbReference type="InterPro" id="IPR051735">
    <property type="entry name" value="CFEM_domain"/>
</dbReference>
<evidence type="ECO:0000256" key="13">
    <source>
        <dbReference type="ARBA" id="ARBA00023180"/>
    </source>
</evidence>
<evidence type="ECO:0000256" key="2">
    <source>
        <dbReference type="ARBA" id="ARBA00004613"/>
    </source>
</evidence>
<comment type="similarity">
    <text evidence="3">Belongs to the RBT5 family.</text>
</comment>
<evidence type="ECO:0000256" key="5">
    <source>
        <dbReference type="ARBA" id="ARBA00022525"/>
    </source>
</evidence>
<keyword evidence="5" id="KW-0964">Secreted</keyword>
<gene>
    <name evidence="18" type="ORF">PVAG01_09404</name>
</gene>
<feature type="region of interest" description="Disordered" evidence="16">
    <location>
        <begin position="139"/>
        <end position="171"/>
    </location>
</feature>
<comment type="caution">
    <text evidence="15">Lacks conserved residue(s) required for the propagation of feature annotation.</text>
</comment>
<evidence type="ECO:0000256" key="8">
    <source>
        <dbReference type="ARBA" id="ARBA00022723"/>
    </source>
</evidence>
<feature type="binding site" description="axial binding residue" evidence="15">
    <location>
        <position position="87"/>
    </location>
    <ligand>
        <name>heme</name>
        <dbReference type="ChEBI" id="CHEBI:30413"/>
    </ligand>
    <ligandPart>
        <name>Fe</name>
        <dbReference type="ChEBI" id="CHEBI:18248"/>
    </ligandPart>
</feature>
<keyword evidence="19" id="KW-1185">Reference proteome</keyword>
<evidence type="ECO:0000256" key="10">
    <source>
        <dbReference type="ARBA" id="ARBA00023004"/>
    </source>
</evidence>
<keyword evidence="4" id="KW-1003">Cell membrane</keyword>
<keyword evidence="7" id="KW-0336">GPI-anchor</keyword>
<keyword evidence="12 15" id="KW-1015">Disulfide bond</keyword>
<accession>A0ABR4P7N0</accession>
<dbReference type="Proteomes" id="UP001629113">
    <property type="component" value="Unassembled WGS sequence"/>
</dbReference>
<dbReference type="EMBL" id="JBFCZG010000008">
    <property type="protein sequence ID" value="KAL3419182.1"/>
    <property type="molecule type" value="Genomic_DNA"/>
</dbReference>
<evidence type="ECO:0000256" key="3">
    <source>
        <dbReference type="ARBA" id="ARBA00010031"/>
    </source>
</evidence>
<keyword evidence="10 15" id="KW-0408">Iron</keyword>
<evidence type="ECO:0000256" key="15">
    <source>
        <dbReference type="PROSITE-ProRule" id="PRU01356"/>
    </source>
</evidence>
<comment type="caution">
    <text evidence="18">The sequence shown here is derived from an EMBL/GenBank/DDBJ whole genome shotgun (WGS) entry which is preliminary data.</text>
</comment>
<feature type="disulfide bond" evidence="15">
    <location>
        <begin position="83"/>
        <end position="90"/>
    </location>
</feature>
<evidence type="ECO:0000256" key="7">
    <source>
        <dbReference type="ARBA" id="ARBA00022622"/>
    </source>
</evidence>
<evidence type="ECO:0000256" key="1">
    <source>
        <dbReference type="ARBA" id="ARBA00004609"/>
    </source>
</evidence>
<keyword evidence="6 15" id="KW-0349">Heme</keyword>
<evidence type="ECO:0000313" key="19">
    <source>
        <dbReference type="Proteomes" id="UP001629113"/>
    </source>
</evidence>
<evidence type="ECO:0000256" key="16">
    <source>
        <dbReference type="SAM" id="MobiDB-lite"/>
    </source>
</evidence>
<evidence type="ECO:0000256" key="12">
    <source>
        <dbReference type="ARBA" id="ARBA00023157"/>
    </source>
</evidence>
<protein>
    <submittedName>
        <fullName evidence="18">CFEM domain-containing protein</fullName>
    </submittedName>
</protein>
<dbReference type="PANTHER" id="PTHR37928">
    <property type="entry name" value="CFEM DOMAIN PROTEIN (AFU_ORTHOLOGUE AFUA_6G14090)"/>
    <property type="match status" value="1"/>
</dbReference>
<evidence type="ECO:0000256" key="14">
    <source>
        <dbReference type="ARBA" id="ARBA00023288"/>
    </source>
</evidence>
<evidence type="ECO:0000256" key="11">
    <source>
        <dbReference type="ARBA" id="ARBA00023136"/>
    </source>
</evidence>
<dbReference type="PROSITE" id="PS52012">
    <property type="entry name" value="CFEM"/>
    <property type="match status" value="1"/>
</dbReference>
<evidence type="ECO:0000256" key="6">
    <source>
        <dbReference type="ARBA" id="ARBA00022617"/>
    </source>
</evidence>
<evidence type="ECO:0000256" key="4">
    <source>
        <dbReference type="ARBA" id="ARBA00022475"/>
    </source>
</evidence>
<keyword evidence="9" id="KW-0732">Signal</keyword>
<name>A0ABR4P7N0_9HELO</name>
<dbReference type="Pfam" id="PF05730">
    <property type="entry name" value="CFEM"/>
    <property type="match status" value="1"/>
</dbReference>
<evidence type="ECO:0000313" key="18">
    <source>
        <dbReference type="EMBL" id="KAL3419182.1"/>
    </source>
</evidence>
<keyword evidence="11" id="KW-0472">Membrane</keyword>
<keyword evidence="13" id="KW-0325">Glycoprotein</keyword>
<organism evidence="18 19">
    <name type="scientific">Phlyctema vagabunda</name>
    <dbReference type="NCBI Taxonomy" id="108571"/>
    <lineage>
        <taxon>Eukaryota</taxon>
        <taxon>Fungi</taxon>
        <taxon>Dikarya</taxon>
        <taxon>Ascomycota</taxon>
        <taxon>Pezizomycotina</taxon>
        <taxon>Leotiomycetes</taxon>
        <taxon>Helotiales</taxon>
        <taxon>Dermateaceae</taxon>
        <taxon>Phlyctema</taxon>
    </lineage>
</organism>
<evidence type="ECO:0000256" key="9">
    <source>
        <dbReference type="ARBA" id="ARBA00022729"/>
    </source>
</evidence>
<feature type="domain" description="CFEM" evidence="17">
    <location>
        <begin position="40"/>
        <end position="155"/>
    </location>
</feature>